<evidence type="ECO:0000256" key="8">
    <source>
        <dbReference type="ARBA" id="ARBA00023016"/>
    </source>
</evidence>
<dbReference type="PIRSF" id="PIRSF001174">
    <property type="entry name" value="Lon_proteas"/>
    <property type="match status" value="1"/>
</dbReference>
<dbReference type="InterPro" id="IPR003111">
    <property type="entry name" value="Lon_prtase_N"/>
</dbReference>
<dbReference type="InterPro" id="IPR004815">
    <property type="entry name" value="Lon_bac/euk-typ"/>
</dbReference>
<feature type="domain" description="Lon N-terminal" evidence="21">
    <location>
        <begin position="13"/>
        <end position="216"/>
    </location>
</feature>
<keyword evidence="3 14" id="KW-0645">Protease</keyword>
<evidence type="ECO:0000256" key="11">
    <source>
        <dbReference type="ARBA" id="ARBA00066743"/>
    </source>
</evidence>
<evidence type="ECO:0000256" key="4">
    <source>
        <dbReference type="ARBA" id="ARBA00022741"/>
    </source>
</evidence>
<evidence type="ECO:0000256" key="13">
    <source>
        <dbReference type="ARBA" id="ARBA00082722"/>
    </source>
</evidence>
<dbReference type="GO" id="GO:0004252">
    <property type="term" value="F:serine-type endopeptidase activity"/>
    <property type="evidence" value="ECO:0007669"/>
    <property type="project" value="UniProtKB-UniRule"/>
</dbReference>
<dbReference type="GO" id="GO:0043565">
    <property type="term" value="F:sequence-specific DNA binding"/>
    <property type="evidence" value="ECO:0007669"/>
    <property type="project" value="UniProtKB-UniRule"/>
</dbReference>
<evidence type="ECO:0000256" key="17">
    <source>
        <dbReference type="PIRSR" id="PIRSR001174-2"/>
    </source>
</evidence>
<feature type="binding site" evidence="14 17">
    <location>
        <begin position="378"/>
        <end position="385"/>
    </location>
    <ligand>
        <name>ATP</name>
        <dbReference type="ChEBI" id="CHEBI:30616"/>
    </ligand>
</feature>
<dbReference type="SMART" id="SM00382">
    <property type="entry name" value="AAA"/>
    <property type="match status" value="1"/>
</dbReference>
<evidence type="ECO:0000256" key="14">
    <source>
        <dbReference type="HAMAP-Rule" id="MF_01973"/>
    </source>
</evidence>
<dbReference type="InterPro" id="IPR003593">
    <property type="entry name" value="AAA+_ATPase"/>
</dbReference>
<dbReference type="Gene3D" id="3.40.50.300">
    <property type="entry name" value="P-loop containing nucleotide triphosphate hydrolases"/>
    <property type="match status" value="1"/>
</dbReference>
<evidence type="ECO:0000256" key="7">
    <source>
        <dbReference type="ARBA" id="ARBA00022840"/>
    </source>
</evidence>
<dbReference type="Pfam" id="PF22667">
    <property type="entry name" value="Lon_lid"/>
    <property type="match status" value="1"/>
</dbReference>
<evidence type="ECO:0000256" key="18">
    <source>
        <dbReference type="PROSITE-ProRule" id="PRU01122"/>
    </source>
</evidence>
<dbReference type="PANTHER" id="PTHR10046">
    <property type="entry name" value="ATP DEPENDENT LON PROTEASE FAMILY MEMBER"/>
    <property type="match status" value="1"/>
</dbReference>
<dbReference type="Gene3D" id="3.30.230.10">
    <property type="match status" value="1"/>
</dbReference>
<dbReference type="PROSITE" id="PS01046">
    <property type="entry name" value="LON_SER"/>
    <property type="match status" value="1"/>
</dbReference>
<dbReference type="GO" id="GO:0005737">
    <property type="term" value="C:cytoplasm"/>
    <property type="evidence" value="ECO:0007669"/>
    <property type="project" value="UniProtKB-SubCell"/>
</dbReference>
<evidence type="ECO:0000256" key="6">
    <source>
        <dbReference type="ARBA" id="ARBA00022825"/>
    </source>
</evidence>
<dbReference type="FunFam" id="3.40.50.300:FF:000021">
    <property type="entry name" value="Lon protease homolog"/>
    <property type="match status" value="1"/>
</dbReference>
<gene>
    <name evidence="14" type="primary">lon</name>
    <name evidence="22" type="ORF">AN217_23990</name>
</gene>
<name>A0A1E7K8V5_9ACTN</name>
<comment type="caution">
    <text evidence="22">The sequence shown here is derived from an EMBL/GenBank/DDBJ whole genome shotgun (WGS) entry which is preliminary data.</text>
</comment>
<keyword evidence="4 14" id="KW-0547">Nucleotide-binding</keyword>
<dbReference type="Gene3D" id="2.30.130.40">
    <property type="entry name" value="LON domain-like"/>
    <property type="match status" value="1"/>
</dbReference>
<dbReference type="InterPro" id="IPR054594">
    <property type="entry name" value="Lon_lid"/>
</dbReference>
<dbReference type="PATRIC" id="fig|943816.4.peg.4362"/>
<comment type="similarity">
    <text evidence="14 15 18 19">Belongs to the peptidase S16 family.</text>
</comment>
<dbReference type="GO" id="GO:0016887">
    <property type="term" value="F:ATP hydrolysis activity"/>
    <property type="evidence" value="ECO:0007669"/>
    <property type="project" value="UniProtKB-UniRule"/>
</dbReference>
<proteinExistence type="evidence at transcript level"/>
<evidence type="ECO:0000256" key="2">
    <source>
        <dbReference type="ARBA" id="ARBA00022490"/>
    </source>
</evidence>
<dbReference type="InterPro" id="IPR027543">
    <property type="entry name" value="Lon_bac"/>
</dbReference>
<keyword evidence="6 14" id="KW-0720">Serine protease</keyword>
<comment type="function">
    <text evidence="10 14">ATP-dependent serine protease that mediates the selective degradation of mutant and abnormal proteins as well as certain short-lived regulatory proteins. Required for cellular homeostasis and for survival from DNA damage and developmental changes induced by stress. Degrades polypeptides processively to yield small peptide fragments that are 5 to 10 amino acids long. Binds to DNA in a double-stranded, site-specific manner.</text>
</comment>
<dbReference type="PRINTS" id="PR00830">
    <property type="entry name" value="ENDOLAPTASE"/>
</dbReference>
<evidence type="ECO:0000256" key="19">
    <source>
        <dbReference type="RuleBase" id="RU000591"/>
    </source>
</evidence>
<evidence type="ECO:0000259" key="21">
    <source>
        <dbReference type="PROSITE" id="PS51787"/>
    </source>
</evidence>
<dbReference type="Gene3D" id="1.10.8.60">
    <property type="match status" value="1"/>
</dbReference>
<dbReference type="Pfam" id="PF02190">
    <property type="entry name" value="LON_substr_bdg"/>
    <property type="match status" value="1"/>
</dbReference>
<evidence type="ECO:0000256" key="1">
    <source>
        <dbReference type="ARBA" id="ARBA00004496"/>
    </source>
</evidence>
<protein>
    <recommendedName>
        <fullName evidence="12 14">Lon protease</fullName>
        <ecNumber evidence="11 14">3.4.21.53</ecNumber>
    </recommendedName>
    <alternativeName>
        <fullName evidence="13 14">ATP-dependent protease La</fullName>
    </alternativeName>
</protein>
<keyword evidence="2 14" id="KW-0963">Cytoplasm</keyword>
<dbReference type="SMART" id="SM00464">
    <property type="entry name" value="LON"/>
    <property type="match status" value="1"/>
</dbReference>
<dbReference type="InterPro" id="IPR008269">
    <property type="entry name" value="Lon_proteolytic"/>
</dbReference>
<evidence type="ECO:0000256" key="16">
    <source>
        <dbReference type="PIRSR" id="PIRSR001174-1"/>
    </source>
</evidence>
<comment type="catalytic activity">
    <reaction evidence="9 14 15 18">
        <text>Hydrolysis of proteins in presence of ATP.</text>
        <dbReference type="EC" id="3.4.21.53"/>
    </reaction>
</comment>
<reference evidence="22 23" key="1">
    <citation type="journal article" date="2016" name="Front. Microbiol.">
        <title>Comparative Genomics Analysis of Streptomyces Species Reveals Their Adaptation to the Marine Environment and Their Diversity at the Genomic Level.</title>
        <authorList>
            <person name="Tian X."/>
            <person name="Zhang Z."/>
            <person name="Yang T."/>
            <person name="Chen M."/>
            <person name="Li J."/>
            <person name="Chen F."/>
            <person name="Yang J."/>
            <person name="Li W."/>
            <person name="Zhang B."/>
            <person name="Zhang Z."/>
            <person name="Wu J."/>
            <person name="Zhang C."/>
            <person name="Long L."/>
            <person name="Xiao J."/>
        </authorList>
    </citation>
    <scope>NUCLEOTIDE SEQUENCE [LARGE SCALE GENOMIC DNA]</scope>
    <source>
        <strain evidence="22 23">SCSIO M10379</strain>
    </source>
</reference>
<dbReference type="HAMAP" id="MF_01973">
    <property type="entry name" value="lon_bact"/>
    <property type="match status" value="1"/>
</dbReference>
<dbReference type="InterPro" id="IPR020568">
    <property type="entry name" value="Ribosomal_Su5_D2-typ_SF"/>
</dbReference>
<dbReference type="GO" id="GO:0034605">
    <property type="term" value="P:cellular response to heat"/>
    <property type="evidence" value="ECO:0007669"/>
    <property type="project" value="UniProtKB-UniRule"/>
</dbReference>
<dbReference type="RefSeq" id="WP_069992833.1">
    <property type="nucleotide sequence ID" value="NZ_LJGV01000022.1"/>
</dbReference>
<dbReference type="PROSITE" id="PS51786">
    <property type="entry name" value="LON_PROTEOLYTIC"/>
    <property type="match status" value="1"/>
</dbReference>
<dbReference type="InterPro" id="IPR003959">
    <property type="entry name" value="ATPase_AAA_core"/>
</dbReference>
<accession>A0A1E7K8V5</accession>
<keyword evidence="5 14" id="KW-0378">Hydrolase</keyword>
<feature type="active site" evidence="14 16">
    <location>
        <position position="710"/>
    </location>
</feature>
<dbReference type="GO" id="GO:0005524">
    <property type="term" value="F:ATP binding"/>
    <property type="evidence" value="ECO:0007669"/>
    <property type="project" value="UniProtKB-UniRule"/>
</dbReference>
<dbReference type="CDD" id="cd19500">
    <property type="entry name" value="RecA-like_Lon"/>
    <property type="match status" value="1"/>
</dbReference>
<evidence type="ECO:0000256" key="3">
    <source>
        <dbReference type="ARBA" id="ARBA00022670"/>
    </source>
</evidence>
<dbReference type="InterPro" id="IPR015947">
    <property type="entry name" value="PUA-like_sf"/>
</dbReference>
<evidence type="ECO:0000256" key="9">
    <source>
        <dbReference type="ARBA" id="ARBA00050665"/>
    </source>
</evidence>
<feature type="active site" evidence="14 16">
    <location>
        <position position="753"/>
    </location>
</feature>
<evidence type="ECO:0000256" key="15">
    <source>
        <dbReference type="PIRNR" id="PIRNR001174"/>
    </source>
</evidence>
<evidence type="ECO:0000256" key="12">
    <source>
        <dbReference type="ARBA" id="ARBA00071934"/>
    </source>
</evidence>
<dbReference type="Proteomes" id="UP000175829">
    <property type="component" value="Unassembled WGS sequence"/>
</dbReference>
<dbReference type="GO" id="GO:0004176">
    <property type="term" value="F:ATP-dependent peptidase activity"/>
    <property type="evidence" value="ECO:0007669"/>
    <property type="project" value="UniProtKB-UniRule"/>
</dbReference>
<evidence type="ECO:0000256" key="10">
    <source>
        <dbReference type="ARBA" id="ARBA00053875"/>
    </source>
</evidence>
<comment type="subcellular location">
    <subcellularLocation>
        <location evidence="1 14 15">Cytoplasm</location>
    </subcellularLocation>
</comment>
<dbReference type="InterPro" id="IPR027417">
    <property type="entry name" value="P-loop_NTPase"/>
</dbReference>
<dbReference type="Gene3D" id="1.20.58.1480">
    <property type="match status" value="1"/>
</dbReference>
<evidence type="ECO:0000259" key="20">
    <source>
        <dbReference type="PROSITE" id="PS51786"/>
    </source>
</evidence>
<dbReference type="InterPro" id="IPR008268">
    <property type="entry name" value="Peptidase_S16_AS"/>
</dbReference>
<dbReference type="InterPro" id="IPR046336">
    <property type="entry name" value="Lon_prtase_N_sf"/>
</dbReference>
<evidence type="ECO:0000313" key="23">
    <source>
        <dbReference type="Proteomes" id="UP000175829"/>
    </source>
</evidence>
<sequence>MAAESLESTSLTLPVLPIDAEDGVVLPGMVVPLELSDNDVRAAVDAAKSAASDAPDGEKPRVLLVPRIEGSHAEIGVEGRVEQTGRLADGDPGVLIRGVRRIRVGAGTTGPGAALWVEGTPVAVPDPSPASGRGASEPGQVAEQMKEYKALITDWLRKRGAWQVVDRVQQIDDAGQLADNAGYSPFLSTEQKLQLLETTDPVERLRLAIGALREHLAEQDVAESIAKDVQEGVDKQQREFLLRRQLDAVRKELSELNGDPEDEGEDYRARVEAAGLPEEVEKAALKEVDKLERSSDQSPEGSWIRTWLDTVLEMPWNERTEDAYDITSAQRVLDADHAGLQDVKERITEYLAVRKRRAERGLGVVGGRRGGAVLALTGPPGVGKTSLGESVARAMGRKFVRVALGGVRDEAEIRGHRRTYVGAQPGRIVRAVKEAGSMNPVVLLDEVDKVGSDFRGDPAAALLEVLDPAQNHTFRDHYLEVELDLSDVVFLATANVLEAVPQPLLDRMEVVELDGYTEHEKVTIARDHLLPRQLERAGLESGEVVIEEPALRKLAAEYTREAGVRSLERSVQRVLRKVAAKHQLGEADLPYSVGVDALRELIGRPRHTPEAAQDPAERRTAVPGVATGLAVTGTGGDVLFVEASLADPETGASGLTLTGQLGDVMKESAHIALSYLRSRGAELELPVGDLKERGIHLHVPAGAVPKDGPSAGVTMTTALASLLSGRQVRPEVAMTGEVSLTGRVLPIGGVKQKLLAAHRAGVTTVVIPKRNEPDLDDVPAEVLEGLDVHPVSDVRQVLELALTPAQAPAREAPVAA</sequence>
<dbReference type="SUPFAM" id="SSF52540">
    <property type="entry name" value="P-loop containing nucleoside triphosphate hydrolases"/>
    <property type="match status" value="1"/>
</dbReference>
<dbReference type="GO" id="GO:0006515">
    <property type="term" value="P:protein quality control for misfolded or incompletely synthesized proteins"/>
    <property type="evidence" value="ECO:0007669"/>
    <property type="project" value="UniProtKB-UniRule"/>
</dbReference>
<comment type="induction">
    <text evidence="14">By heat shock.</text>
</comment>
<keyword evidence="7 14" id="KW-0067">ATP-binding</keyword>
<dbReference type="InterPro" id="IPR027065">
    <property type="entry name" value="Lon_Prtase"/>
</dbReference>
<dbReference type="SUPFAM" id="SSF54211">
    <property type="entry name" value="Ribosomal protein S5 domain 2-like"/>
    <property type="match status" value="1"/>
</dbReference>
<organism evidence="22 23">
    <name type="scientific">Streptomyces qinglanensis</name>
    <dbReference type="NCBI Taxonomy" id="943816"/>
    <lineage>
        <taxon>Bacteria</taxon>
        <taxon>Bacillati</taxon>
        <taxon>Actinomycetota</taxon>
        <taxon>Actinomycetes</taxon>
        <taxon>Kitasatosporales</taxon>
        <taxon>Streptomycetaceae</taxon>
        <taxon>Streptomyces</taxon>
    </lineage>
</organism>
<evidence type="ECO:0000256" key="5">
    <source>
        <dbReference type="ARBA" id="ARBA00022801"/>
    </source>
</evidence>
<dbReference type="Gene3D" id="1.20.5.5270">
    <property type="match status" value="1"/>
</dbReference>
<dbReference type="PROSITE" id="PS51787">
    <property type="entry name" value="LON_N"/>
    <property type="match status" value="1"/>
</dbReference>
<comment type="subunit">
    <text evidence="14 15">Homohexamer. Organized in a ring with a central cavity.</text>
</comment>
<dbReference type="Pfam" id="PF05362">
    <property type="entry name" value="Lon_C"/>
    <property type="match status" value="1"/>
</dbReference>
<dbReference type="Pfam" id="PF00004">
    <property type="entry name" value="AAA"/>
    <property type="match status" value="1"/>
</dbReference>
<feature type="domain" description="Lon proteolytic" evidence="20">
    <location>
        <begin position="620"/>
        <end position="804"/>
    </location>
</feature>
<dbReference type="AlphaFoldDB" id="A0A1E7K8V5"/>
<dbReference type="SUPFAM" id="SSF88697">
    <property type="entry name" value="PUA domain-like"/>
    <property type="match status" value="1"/>
</dbReference>
<evidence type="ECO:0000313" key="22">
    <source>
        <dbReference type="EMBL" id="OEV00358.1"/>
    </source>
</evidence>
<dbReference type="EMBL" id="LJGV01000022">
    <property type="protein sequence ID" value="OEV00358.1"/>
    <property type="molecule type" value="Genomic_DNA"/>
</dbReference>
<dbReference type="InterPro" id="IPR014721">
    <property type="entry name" value="Ribsml_uS5_D2-typ_fold_subgr"/>
</dbReference>
<dbReference type="EC" id="3.4.21.53" evidence="11 14"/>
<keyword evidence="8 14" id="KW-0346">Stress response</keyword>
<dbReference type="NCBIfam" id="TIGR00763">
    <property type="entry name" value="lon"/>
    <property type="match status" value="1"/>
</dbReference>